<dbReference type="PANTHER" id="PTHR46506">
    <property type="entry name" value="OS05G0143600 PROTEIN"/>
    <property type="match status" value="1"/>
</dbReference>
<evidence type="ECO:0000256" key="1">
    <source>
        <dbReference type="ARBA" id="ARBA00006568"/>
    </source>
</evidence>
<dbReference type="Gene3D" id="2.100.10.30">
    <property type="entry name" value="Jacalin-like lectin domain"/>
    <property type="match status" value="1"/>
</dbReference>
<dbReference type="Pfam" id="PF01419">
    <property type="entry name" value="Jacalin"/>
    <property type="match status" value="1"/>
</dbReference>
<keyword evidence="3" id="KW-0812">Transmembrane</keyword>
<feature type="transmembrane region" description="Helical" evidence="3">
    <location>
        <begin position="20"/>
        <end position="44"/>
    </location>
</feature>
<dbReference type="InterPro" id="IPR036404">
    <property type="entry name" value="Jacalin-like_lectin_dom_sf"/>
</dbReference>
<keyword evidence="3" id="KW-0472">Membrane</keyword>
<keyword evidence="6" id="KW-1185">Reference proteome</keyword>
<feature type="domain" description="Jacalin-type lectin" evidence="4">
    <location>
        <begin position="17"/>
        <end position="137"/>
    </location>
</feature>
<evidence type="ECO:0000313" key="5">
    <source>
        <dbReference type="EMBL" id="KAK9079246.1"/>
    </source>
</evidence>
<evidence type="ECO:0000313" key="6">
    <source>
        <dbReference type="Proteomes" id="UP001408789"/>
    </source>
</evidence>
<comment type="caution">
    <text evidence="5">The sequence shown here is derived from an EMBL/GenBank/DDBJ whole genome shotgun (WGS) entry which is preliminary data.</text>
</comment>
<proteinExistence type="inferred from homology"/>
<dbReference type="AlphaFoldDB" id="A0AAP0HC17"/>
<sequence length="147" mass="16651">MVDGPLGDYGPGAPKEEMWFVVTKSGMVTSLTIAFLPGLFYINCEYTPTEESMMYGIRTHSTFHYRSQTVELLEEGDLIEISGTVGKHYDYTVITSLSFKTDKEVHGPFGTETEKRFTMDVPKGKRTFSDTFGRNGEKFRVAHSHHH</sequence>
<comment type="similarity">
    <text evidence="1">Belongs to the jacalin lectin family.</text>
</comment>
<gene>
    <name evidence="5" type="ORF">SSX86_000916</name>
</gene>
<keyword evidence="3" id="KW-1133">Transmembrane helix</keyword>
<reference evidence="5 6" key="1">
    <citation type="submission" date="2024-04" db="EMBL/GenBank/DDBJ databases">
        <title>The reference genome of an endangered Asteraceae, Deinandra increscens subsp. villosa, native to the Central Coast of California.</title>
        <authorList>
            <person name="Guilliams M."/>
            <person name="Hasenstab-Lehman K."/>
            <person name="Meyer R."/>
            <person name="Mcevoy S."/>
        </authorList>
    </citation>
    <scope>NUCLEOTIDE SEQUENCE [LARGE SCALE GENOMIC DNA]</scope>
    <source>
        <tissue evidence="5">Leaf</tissue>
    </source>
</reference>
<name>A0AAP0HC17_9ASTR</name>
<keyword evidence="2" id="KW-0430">Lectin</keyword>
<evidence type="ECO:0000259" key="4">
    <source>
        <dbReference type="Pfam" id="PF01419"/>
    </source>
</evidence>
<organism evidence="5 6">
    <name type="scientific">Deinandra increscens subsp. villosa</name>
    <dbReference type="NCBI Taxonomy" id="3103831"/>
    <lineage>
        <taxon>Eukaryota</taxon>
        <taxon>Viridiplantae</taxon>
        <taxon>Streptophyta</taxon>
        <taxon>Embryophyta</taxon>
        <taxon>Tracheophyta</taxon>
        <taxon>Spermatophyta</taxon>
        <taxon>Magnoliopsida</taxon>
        <taxon>eudicotyledons</taxon>
        <taxon>Gunneridae</taxon>
        <taxon>Pentapetalae</taxon>
        <taxon>asterids</taxon>
        <taxon>campanulids</taxon>
        <taxon>Asterales</taxon>
        <taxon>Asteraceae</taxon>
        <taxon>Asteroideae</taxon>
        <taxon>Heliantheae alliance</taxon>
        <taxon>Madieae</taxon>
        <taxon>Madiinae</taxon>
        <taxon>Deinandra</taxon>
    </lineage>
</organism>
<dbReference type="SUPFAM" id="SSF51101">
    <property type="entry name" value="Mannose-binding lectins"/>
    <property type="match status" value="1"/>
</dbReference>
<protein>
    <recommendedName>
        <fullName evidence="4">Jacalin-type lectin domain-containing protein</fullName>
    </recommendedName>
</protein>
<evidence type="ECO:0000256" key="3">
    <source>
        <dbReference type="SAM" id="Phobius"/>
    </source>
</evidence>
<dbReference type="GO" id="GO:0030246">
    <property type="term" value="F:carbohydrate binding"/>
    <property type="evidence" value="ECO:0007669"/>
    <property type="project" value="UniProtKB-KW"/>
</dbReference>
<dbReference type="InterPro" id="IPR001229">
    <property type="entry name" value="Jacalin-like_lectin_dom"/>
</dbReference>
<accession>A0AAP0HC17</accession>
<evidence type="ECO:0000256" key="2">
    <source>
        <dbReference type="ARBA" id="ARBA00022734"/>
    </source>
</evidence>
<dbReference type="Proteomes" id="UP001408789">
    <property type="component" value="Unassembled WGS sequence"/>
</dbReference>
<dbReference type="EMBL" id="JBCNJP010000003">
    <property type="protein sequence ID" value="KAK9079246.1"/>
    <property type="molecule type" value="Genomic_DNA"/>
</dbReference>